<protein>
    <recommendedName>
        <fullName evidence="9">RanBD1 domain-containing protein</fullName>
    </recommendedName>
</protein>
<dbReference type="InterPro" id="IPR000156">
    <property type="entry name" value="Ran_bind_dom"/>
</dbReference>
<evidence type="ECO:0000256" key="6">
    <source>
        <dbReference type="ARBA" id="ARBA00023132"/>
    </source>
</evidence>
<dbReference type="InterPro" id="IPR011993">
    <property type="entry name" value="PH-like_dom_sf"/>
</dbReference>
<dbReference type="PROSITE" id="PS50196">
    <property type="entry name" value="RANBD1"/>
    <property type="match status" value="1"/>
</dbReference>
<feature type="compositionally biased region" description="Polar residues" evidence="8">
    <location>
        <begin position="309"/>
        <end position="318"/>
    </location>
</feature>
<accession>A0A0C3FYS7</accession>
<dbReference type="STRING" id="765440.A0A0C3FYS7"/>
<feature type="compositionally biased region" description="Pro residues" evidence="8">
    <location>
        <begin position="142"/>
        <end position="152"/>
    </location>
</feature>
<feature type="region of interest" description="Disordered" evidence="8">
    <location>
        <begin position="46"/>
        <end position="162"/>
    </location>
</feature>
<sequence>MKRGAEKQLSKDGDVDFEHEDDEEPGQGFRKADEIVLAGRMIRGLPKRASSASLGSAPPLSDSSTSEIPPVPPVPKLGTFGGFGSGSNSFTFGAPSSSSSLPSFGTPTSGGTTSNPKPAAPTVSPSASGATKAFASFLGPASNPPTPAPAPTPSASSDKKDEIDPAALKYYKSIRGLNVSFLSAISKAVEQDPFTDISDMVSHYKNFRVSVQKEFDERPKVAQNRSVDGPSSSSSSAPASKPPPTMSSGFTGFGKVSSTTPTSGGGFSPKADVTAFTLPTSSTASAAPSNPPKSAFGSTANVPDFLSAPKTSTDSGAKSTSPFGSSPFGSSTASPFGNFGNSSSKLSDNSKDKEKDANTETTSSATTNLFGTTSANPFSVPDKPPMTSPFGKPSSVFAGFGSAKSGSFGNPVGFGFGSPPPKTPDGESAATPPTTSLFGGSSFSGFGVPPAKPAADESGGSQEEEADGAGEGAADDSKSLPTKSHDEEGEGEEDEETTHTTKSKVYKLVKDDSSEDGKRGWKDMGVGMLRLKKHKVSGSRRVLLRNSSTGKITINFNIYSGLNPSLGPKTVTFVGHDENGISVTYRLRTPTEQHAIELKDAMSREIAFVKGDSE</sequence>
<dbReference type="PANTHER" id="PTHR38697">
    <property type="entry name" value="NUCLEAR PORE COMPLEX PROTEIN SIMILAR TO S. CEREVISIAE NUP2 (EUROFUNG)"/>
    <property type="match status" value="1"/>
</dbReference>
<feature type="domain" description="RanBD1" evidence="9">
    <location>
        <begin position="479"/>
        <end position="563"/>
    </location>
</feature>
<evidence type="ECO:0000256" key="8">
    <source>
        <dbReference type="SAM" id="MobiDB-lite"/>
    </source>
</evidence>
<evidence type="ECO:0000256" key="5">
    <source>
        <dbReference type="ARBA" id="ARBA00023010"/>
    </source>
</evidence>
<comment type="subcellular location">
    <subcellularLocation>
        <location evidence="1">Nucleus</location>
        <location evidence="1">Nuclear pore complex</location>
    </subcellularLocation>
</comment>
<dbReference type="HOGENOM" id="CLU_027517_0_0_1"/>
<dbReference type="Gene3D" id="2.30.29.30">
    <property type="entry name" value="Pleckstrin-homology domain (PH domain)/Phosphotyrosine-binding domain (PTB)"/>
    <property type="match status" value="1"/>
</dbReference>
<feature type="region of interest" description="Disordered" evidence="8">
    <location>
        <begin position="214"/>
        <end position="518"/>
    </location>
</feature>
<dbReference type="SUPFAM" id="SSF50729">
    <property type="entry name" value="PH domain-like"/>
    <property type="match status" value="1"/>
</dbReference>
<reference evidence="11" key="2">
    <citation type="submission" date="2015-01" db="EMBL/GenBank/DDBJ databases">
        <title>Evolutionary Origins and Diversification of the Mycorrhizal Mutualists.</title>
        <authorList>
            <consortium name="DOE Joint Genome Institute"/>
            <consortium name="Mycorrhizal Genomics Consortium"/>
            <person name="Kohler A."/>
            <person name="Kuo A."/>
            <person name="Nagy L.G."/>
            <person name="Floudas D."/>
            <person name="Copeland A."/>
            <person name="Barry K.W."/>
            <person name="Cichocki N."/>
            <person name="Veneault-Fourrey C."/>
            <person name="LaButti K."/>
            <person name="Lindquist E.A."/>
            <person name="Lipzen A."/>
            <person name="Lundell T."/>
            <person name="Morin E."/>
            <person name="Murat C."/>
            <person name="Riley R."/>
            <person name="Ohm R."/>
            <person name="Sun H."/>
            <person name="Tunlid A."/>
            <person name="Henrissat B."/>
            <person name="Grigoriev I.V."/>
            <person name="Hibbett D.S."/>
            <person name="Martin F."/>
        </authorList>
    </citation>
    <scope>NUCLEOTIDE SEQUENCE [LARGE SCALE GENOMIC DNA]</scope>
    <source>
        <strain evidence="11">F 1598</strain>
    </source>
</reference>
<dbReference type="Pfam" id="PF00638">
    <property type="entry name" value="Ran_BP1"/>
    <property type="match status" value="1"/>
</dbReference>
<dbReference type="InterPro" id="IPR015007">
    <property type="entry name" value="NUP2/50/61"/>
</dbReference>
<feature type="compositionally biased region" description="Low complexity" evidence="8">
    <location>
        <begin position="274"/>
        <end position="295"/>
    </location>
</feature>
<dbReference type="InterPro" id="IPR053074">
    <property type="entry name" value="NPC_Nucleoporin"/>
</dbReference>
<feature type="compositionally biased region" description="Basic and acidic residues" evidence="8">
    <location>
        <begin position="475"/>
        <end position="486"/>
    </location>
</feature>
<evidence type="ECO:0000256" key="2">
    <source>
        <dbReference type="ARBA" id="ARBA00022448"/>
    </source>
</evidence>
<evidence type="ECO:0000313" key="10">
    <source>
        <dbReference type="EMBL" id="KIM83406.1"/>
    </source>
</evidence>
<feature type="compositionally biased region" description="Basic and acidic residues" evidence="8">
    <location>
        <begin position="508"/>
        <end position="518"/>
    </location>
</feature>
<keyword evidence="7" id="KW-0539">Nucleus</keyword>
<feature type="compositionally biased region" description="Acidic residues" evidence="8">
    <location>
        <begin position="487"/>
        <end position="496"/>
    </location>
</feature>
<feature type="compositionally biased region" description="Low complexity" evidence="8">
    <location>
        <begin position="86"/>
        <end position="116"/>
    </location>
</feature>
<evidence type="ECO:0000256" key="7">
    <source>
        <dbReference type="ARBA" id="ARBA00023242"/>
    </source>
</evidence>
<evidence type="ECO:0000259" key="9">
    <source>
        <dbReference type="PROSITE" id="PS50196"/>
    </source>
</evidence>
<organism evidence="10 11">
    <name type="scientific">Piloderma croceum (strain F 1598)</name>
    <dbReference type="NCBI Taxonomy" id="765440"/>
    <lineage>
        <taxon>Eukaryota</taxon>
        <taxon>Fungi</taxon>
        <taxon>Dikarya</taxon>
        <taxon>Basidiomycota</taxon>
        <taxon>Agaricomycotina</taxon>
        <taxon>Agaricomycetes</taxon>
        <taxon>Agaricomycetidae</taxon>
        <taxon>Atheliales</taxon>
        <taxon>Atheliaceae</taxon>
        <taxon>Piloderma</taxon>
    </lineage>
</organism>
<evidence type="ECO:0000256" key="1">
    <source>
        <dbReference type="ARBA" id="ARBA00004567"/>
    </source>
</evidence>
<dbReference type="GO" id="GO:0015031">
    <property type="term" value="P:protein transport"/>
    <property type="evidence" value="ECO:0007669"/>
    <property type="project" value="UniProtKB-KW"/>
</dbReference>
<feature type="compositionally biased region" description="Low complexity" evidence="8">
    <location>
        <begin position="394"/>
        <end position="409"/>
    </location>
</feature>
<evidence type="ECO:0000256" key="4">
    <source>
        <dbReference type="ARBA" id="ARBA00022927"/>
    </source>
</evidence>
<dbReference type="Proteomes" id="UP000054166">
    <property type="component" value="Unassembled WGS sequence"/>
</dbReference>
<feature type="compositionally biased region" description="Low complexity" evidence="8">
    <location>
        <begin position="49"/>
        <end position="64"/>
    </location>
</feature>
<keyword evidence="2" id="KW-0813">Transport</keyword>
<keyword evidence="6" id="KW-0906">Nuclear pore complex</keyword>
<keyword evidence="5" id="KW-0811">Translocation</keyword>
<reference evidence="10 11" key="1">
    <citation type="submission" date="2014-04" db="EMBL/GenBank/DDBJ databases">
        <authorList>
            <consortium name="DOE Joint Genome Institute"/>
            <person name="Kuo A."/>
            <person name="Tarkka M."/>
            <person name="Buscot F."/>
            <person name="Kohler A."/>
            <person name="Nagy L.G."/>
            <person name="Floudas D."/>
            <person name="Copeland A."/>
            <person name="Barry K.W."/>
            <person name="Cichocki N."/>
            <person name="Veneault-Fourrey C."/>
            <person name="LaButti K."/>
            <person name="Lindquist E.A."/>
            <person name="Lipzen A."/>
            <person name="Lundell T."/>
            <person name="Morin E."/>
            <person name="Murat C."/>
            <person name="Sun H."/>
            <person name="Tunlid A."/>
            <person name="Henrissat B."/>
            <person name="Grigoriev I.V."/>
            <person name="Hibbett D.S."/>
            <person name="Martin F."/>
            <person name="Nordberg H.P."/>
            <person name="Cantor M.N."/>
            <person name="Hua S.X."/>
        </authorList>
    </citation>
    <scope>NUCLEOTIDE SEQUENCE [LARGE SCALE GENOMIC DNA]</scope>
    <source>
        <strain evidence="10 11">F 1598</strain>
    </source>
</reference>
<evidence type="ECO:0000313" key="11">
    <source>
        <dbReference type="Proteomes" id="UP000054166"/>
    </source>
</evidence>
<feature type="compositionally biased region" description="Low complexity" evidence="8">
    <location>
        <begin position="230"/>
        <end position="239"/>
    </location>
</feature>
<dbReference type="PANTHER" id="PTHR38697:SF1">
    <property type="entry name" value="NUCLEAR PORE COMPLEX PROTEIN SIMILAR TO S. CEREVISIAE NUP2 (EUROFUNG)"/>
    <property type="match status" value="1"/>
</dbReference>
<feature type="compositionally biased region" description="Basic and acidic residues" evidence="8">
    <location>
        <begin position="1"/>
        <end position="16"/>
    </location>
</feature>
<feature type="compositionally biased region" description="Low complexity" evidence="8">
    <location>
        <begin position="438"/>
        <end position="447"/>
    </location>
</feature>
<feature type="compositionally biased region" description="Low complexity" evidence="8">
    <location>
        <begin position="359"/>
        <end position="368"/>
    </location>
</feature>
<dbReference type="Pfam" id="PF08911">
    <property type="entry name" value="NUP50"/>
    <property type="match status" value="1"/>
</dbReference>
<keyword evidence="4" id="KW-0653">Protein transport</keyword>
<dbReference type="OrthoDB" id="185618at2759"/>
<keyword evidence="3" id="KW-0509">mRNA transport</keyword>
<dbReference type="AlphaFoldDB" id="A0A0C3FYS7"/>
<feature type="compositionally biased region" description="Basic and acidic residues" evidence="8">
    <location>
        <begin position="348"/>
        <end position="358"/>
    </location>
</feature>
<dbReference type="GO" id="GO:0005643">
    <property type="term" value="C:nuclear pore"/>
    <property type="evidence" value="ECO:0007669"/>
    <property type="project" value="UniProtKB-SubCell"/>
</dbReference>
<gene>
    <name evidence="10" type="ORF">PILCRDRAFT_819645</name>
</gene>
<dbReference type="GO" id="GO:0051028">
    <property type="term" value="P:mRNA transport"/>
    <property type="evidence" value="ECO:0007669"/>
    <property type="project" value="UniProtKB-KW"/>
</dbReference>
<dbReference type="InParanoid" id="A0A0C3FYS7"/>
<feature type="region of interest" description="Disordered" evidence="8">
    <location>
        <begin position="1"/>
        <end position="33"/>
    </location>
</feature>
<name>A0A0C3FYS7_PILCF</name>
<evidence type="ECO:0000256" key="3">
    <source>
        <dbReference type="ARBA" id="ARBA00022816"/>
    </source>
</evidence>
<keyword evidence="11" id="KW-1185">Reference proteome</keyword>
<dbReference type="SMART" id="SM00160">
    <property type="entry name" value="RanBD"/>
    <property type="match status" value="1"/>
</dbReference>
<proteinExistence type="predicted"/>
<dbReference type="EMBL" id="KN832991">
    <property type="protein sequence ID" value="KIM83406.1"/>
    <property type="molecule type" value="Genomic_DNA"/>
</dbReference>
<dbReference type="CDD" id="cd13170">
    <property type="entry name" value="RanBD_NUP50"/>
    <property type="match status" value="1"/>
</dbReference>
<feature type="compositionally biased region" description="Low complexity" evidence="8">
    <location>
        <begin position="319"/>
        <end position="347"/>
    </location>
</feature>